<feature type="region of interest" description="Disordered" evidence="1">
    <location>
        <begin position="1"/>
        <end position="43"/>
    </location>
</feature>
<name>A0AAV9UJ55_9PEZI</name>
<sequence length="328" mass="36223">MIEVGIPTVVPNLPKEPGNSNIATPTSDTEPPSPGSIDPAPEISERGDVPLNFFYSGSAFVYCLAAPIILDVYKPPPQGPGAPLIPNSAYQDWPSLYPRTKAGRRSARQHIFREQAKCRTCTCTEDLIMEKSDPPRGRRNLAWCRTTETVNICVVIYGCFCTVKLANPEPTLPGIPLHEYYDTIFKIPPEAFGANPDWAWDPSGYAKHNGGYRSRAERQHQASQLMEKDDYLDFLNPHSKELAPGTKEPYYLEGPSRSFSPDVWRGSFRGGSSFGEGGLPATPEGVLNRRASSGEEVEDDTKASGRRYSQRVKKRGTVRTAVSKDSLE</sequence>
<evidence type="ECO:0000313" key="3">
    <source>
        <dbReference type="Proteomes" id="UP001373714"/>
    </source>
</evidence>
<proteinExistence type="predicted"/>
<gene>
    <name evidence="2" type="ORF">TWF730_001521</name>
</gene>
<dbReference type="Proteomes" id="UP001373714">
    <property type="component" value="Unassembled WGS sequence"/>
</dbReference>
<evidence type="ECO:0000313" key="2">
    <source>
        <dbReference type="EMBL" id="KAK6342040.1"/>
    </source>
</evidence>
<protein>
    <submittedName>
        <fullName evidence="2">Uncharacterized protein</fullName>
    </submittedName>
</protein>
<organism evidence="2 3">
    <name type="scientific">Orbilia blumenaviensis</name>
    <dbReference type="NCBI Taxonomy" id="1796055"/>
    <lineage>
        <taxon>Eukaryota</taxon>
        <taxon>Fungi</taxon>
        <taxon>Dikarya</taxon>
        <taxon>Ascomycota</taxon>
        <taxon>Pezizomycotina</taxon>
        <taxon>Orbiliomycetes</taxon>
        <taxon>Orbiliales</taxon>
        <taxon>Orbiliaceae</taxon>
        <taxon>Orbilia</taxon>
    </lineage>
</organism>
<reference evidence="2 3" key="1">
    <citation type="submission" date="2019-10" db="EMBL/GenBank/DDBJ databases">
        <authorList>
            <person name="Palmer J.M."/>
        </authorList>
    </citation>
    <scope>NUCLEOTIDE SEQUENCE [LARGE SCALE GENOMIC DNA]</scope>
    <source>
        <strain evidence="2 3">TWF730</strain>
    </source>
</reference>
<feature type="compositionally biased region" description="Polar residues" evidence="1">
    <location>
        <begin position="18"/>
        <end position="30"/>
    </location>
</feature>
<evidence type="ECO:0000256" key="1">
    <source>
        <dbReference type="SAM" id="MobiDB-lite"/>
    </source>
</evidence>
<feature type="compositionally biased region" description="Basic residues" evidence="1">
    <location>
        <begin position="304"/>
        <end position="317"/>
    </location>
</feature>
<dbReference type="EMBL" id="JAVHNS010000010">
    <property type="protein sequence ID" value="KAK6342040.1"/>
    <property type="molecule type" value="Genomic_DNA"/>
</dbReference>
<keyword evidence="3" id="KW-1185">Reference proteome</keyword>
<comment type="caution">
    <text evidence="2">The sequence shown here is derived from an EMBL/GenBank/DDBJ whole genome shotgun (WGS) entry which is preliminary data.</text>
</comment>
<accession>A0AAV9UJ55</accession>
<dbReference type="AlphaFoldDB" id="A0AAV9UJ55"/>
<feature type="region of interest" description="Disordered" evidence="1">
    <location>
        <begin position="271"/>
        <end position="328"/>
    </location>
</feature>